<feature type="transmembrane region" description="Helical" evidence="6">
    <location>
        <begin position="99"/>
        <end position="120"/>
    </location>
</feature>
<dbReference type="InParanoid" id="G8Y3Q9"/>
<feature type="transmembrane region" description="Helical" evidence="6">
    <location>
        <begin position="188"/>
        <end position="208"/>
    </location>
</feature>
<evidence type="ECO:0000313" key="9">
    <source>
        <dbReference type="Proteomes" id="UP000005222"/>
    </source>
</evidence>
<keyword evidence="2" id="KW-1003">Cell membrane</keyword>
<feature type="transmembrane region" description="Helical" evidence="6">
    <location>
        <begin position="148"/>
        <end position="168"/>
    </location>
</feature>
<keyword evidence="3 6" id="KW-0812">Transmembrane</keyword>
<organism evidence="8 9">
    <name type="scientific">Pichia sorbitophila (strain ATCC MYA-4447 / BCRC 22081 / CBS 7064 / NBRC 10061 / NRRL Y-12695)</name>
    <name type="common">Hybrid yeast</name>
    <dbReference type="NCBI Taxonomy" id="559304"/>
    <lineage>
        <taxon>Eukaryota</taxon>
        <taxon>Fungi</taxon>
        <taxon>Dikarya</taxon>
        <taxon>Ascomycota</taxon>
        <taxon>Saccharomycotina</taxon>
        <taxon>Pichiomycetes</taxon>
        <taxon>Debaryomycetaceae</taxon>
        <taxon>Millerozyma</taxon>
    </lineage>
</organism>
<dbReference type="GO" id="GO:0005886">
    <property type="term" value="C:plasma membrane"/>
    <property type="evidence" value="ECO:0007669"/>
    <property type="project" value="UniProtKB-SubCell"/>
</dbReference>
<dbReference type="OrthoDB" id="199599at2759"/>
<dbReference type="Pfam" id="PF02656">
    <property type="entry name" value="DUF202"/>
    <property type="match status" value="1"/>
</dbReference>
<feature type="domain" description="DUF202" evidence="7">
    <location>
        <begin position="90"/>
        <end position="177"/>
    </location>
</feature>
<proteinExistence type="predicted"/>
<evidence type="ECO:0000259" key="7">
    <source>
        <dbReference type="Pfam" id="PF02656"/>
    </source>
</evidence>
<accession>G8Y3Q9</accession>
<reference evidence="8 9" key="1">
    <citation type="journal article" date="2012" name="G3 (Bethesda)">
        <title>Pichia sorbitophila, an interspecies yeast hybrid reveals early steps of genome resolution following polyploidization.</title>
        <authorList>
            <person name="Leh Louis V."/>
            <person name="Despons L."/>
            <person name="Friedrich A."/>
            <person name="Martin T."/>
            <person name="Durrens P."/>
            <person name="Casaregola S."/>
            <person name="Neuveglise C."/>
            <person name="Fairhead C."/>
            <person name="Marck C."/>
            <person name="Cruz J.A."/>
            <person name="Straub M.L."/>
            <person name="Kugler V."/>
            <person name="Sacerdot C."/>
            <person name="Uzunov Z."/>
            <person name="Thierry A."/>
            <person name="Weiss S."/>
            <person name="Bleykasten C."/>
            <person name="De Montigny J."/>
            <person name="Jacques N."/>
            <person name="Jung P."/>
            <person name="Lemaire M."/>
            <person name="Mallet S."/>
            <person name="Morel G."/>
            <person name="Richard G.F."/>
            <person name="Sarkar A."/>
            <person name="Savel G."/>
            <person name="Schacherer J."/>
            <person name="Seret M.L."/>
            <person name="Talla E."/>
            <person name="Samson G."/>
            <person name="Jubin C."/>
            <person name="Poulain J."/>
            <person name="Vacherie B."/>
            <person name="Barbe V."/>
            <person name="Pelletier E."/>
            <person name="Sherman D.J."/>
            <person name="Westhof E."/>
            <person name="Weissenbach J."/>
            <person name="Baret P.V."/>
            <person name="Wincker P."/>
            <person name="Gaillardin C."/>
            <person name="Dujon B."/>
            <person name="Souciet J.L."/>
        </authorList>
    </citation>
    <scope>NUCLEOTIDE SEQUENCE [LARGE SCALE GENOMIC DNA]</scope>
    <source>
        <strain evidence="9">ATCC MYA-4447 / BCRC 22081 / CBS 7064 / NBRC 10061 / NRRL Y-12695</strain>
    </source>
</reference>
<name>G8Y3Q9_PICSO</name>
<dbReference type="eggNOG" id="ENOG502S1BM">
    <property type="taxonomic scope" value="Eukaryota"/>
</dbReference>
<evidence type="ECO:0000256" key="6">
    <source>
        <dbReference type="SAM" id="Phobius"/>
    </source>
</evidence>
<keyword evidence="5 6" id="KW-0472">Membrane</keyword>
<protein>
    <submittedName>
        <fullName evidence="8">Piso0_004915 protein</fullName>
    </submittedName>
</protein>
<keyword evidence="9" id="KW-1185">Reference proteome</keyword>
<evidence type="ECO:0000256" key="1">
    <source>
        <dbReference type="ARBA" id="ARBA00004651"/>
    </source>
</evidence>
<gene>
    <name evidence="8" type="primary">Piso0_004915</name>
    <name evidence="8" type="ORF">GNLVRS01_PISO0M03752g</name>
</gene>
<dbReference type="InterPro" id="IPR003807">
    <property type="entry name" value="DUF202"/>
</dbReference>
<comment type="subcellular location">
    <subcellularLocation>
        <location evidence="1">Cell membrane</location>
        <topology evidence="1">Multi-pass membrane protein</topology>
    </subcellularLocation>
</comment>
<dbReference type="Proteomes" id="UP000005222">
    <property type="component" value="Chromosome M"/>
</dbReference>
<evidence type="ECO:0000256" key="5">
    <source>
        <dbReference type="ARBA" id="ARBA00023136"/>
    </source>
</evidence>
<dbReference type="PANTHER" id="PTHR34187">
    <property type="entry name" value="FGR18P"/>
    <property type="match status" value="1"/>
</dbReference>
<dbReference type="HOGENOM" id="CLU_1454924_0_0_1"/>
<sequence>MGQKYKGVSISASRKNEGWFWILHHQIMPQTSYSSFDDTPLREDPIDYLGSPREEPRRSRSQLILAKIRRAITILGSPSMRLENKGTVARDHLANERTFLAWLRTSLAFVSLGIGFTQLFRLEEKGSSVIMGNAYYPLSREHSSLEAWSKPLGIAFVSLGILTLFNSISRFFKVQRMLVHNYYPAARFSILLIVVVLAVIICISLSAMSKSLN</sequence>
<dbReference type="PANTHER" id="PTHR34187:SF2">
    <property type="entry name" value="DUF202 DOMAIN-CONTAINING PROTEIN"/>
    <property type="match status" value="1"/>
</dbReference>
<evidence type="ECO:0000256" key="4">
    <source>
        <dbReference type="ARBA" id="ARBA00022989"/>
    </source>
</evidence>
<evidence type="ECO:0000256" key="2">
    <source>
        <dbReference type="ARBA" id="ARBA00022475"/>
    </source>
</evidence>
<dbReference type="InterPro" id="IPR052053">
    <property type="entry name" value="IM_YidH-like"/>
</dbReference>
<keyword evidence="4 6" id="KW-1133">Transmembrane helix</keyword>
<dbReference type="EMBL" id="FO082047">
    <property type="protein sequence ID" value="CCE85327.1"/>
    <property type="molecule type" value="Genomic_DNA"/>
</dbReference>
<dbReference type="AlphaFoldDB" id="G8Y3Q9"/>
<evidence type="ECO:0000313" key="8">
    <source>
        <dbReference type="EMBL" id="CCE85327.1"/>
    </source>
</evidence>
<evidence type="ECO:0000256" key="3">
    <source>
        <dbReference type="ARBA" id="ARBA00022692"/>
    </source>
</evidence>